<dbReference type="Proteomes" id="UP000256269">
    <property type="component" value="Unassembled WGS sequence"/>
</dbReference>
<evidence type="ECO:0000256" key="6">
    <source>
        <dbReference type="ARBA" id="ARBA00023125"/>
    </source>
</evidence>
<dbReference type="GO" id="GO:0008233">
    <property type="term" value="F:peptidase activity"/>
    <property type="evidence" value="ECO:0007669"/>
    <property type="project" value="UniProtKB-KW"/>
</dbReference>
<organism evidence="9 10">
    <name type="scientific">Kutzneria buriramensis</name>
    <dbReference type="NCBI Taxonomy" id="1045776"/>
    <lineage>
        <taxon>Bacteria</taxon>
        <taxon>Bacillati</taxon>
        <taxon>Actinomycetota</taxon>
        <taxon>Actinomycetes</taxon>
        <taxon>Pseudonocardiales</taxon>
        <taxon>Pseudonocardiaceae</taxon>
        <taxon>Kutzneria</taxon>
    </lineage>
</organism>
<comment type="caution">
    <text evidence="9">The sequence shown here is derived from an EMBL/GenBank/DDBJ whole genome shotgun (WGS) entry which is preliminary data.</text>
</comment>
<evidence type="ECO:0000256" key="2">
    <source>
        <dbReference type="ARBA" id="ARBA00022670"/>
    </source>
</evidence>
<proteinExistence type="inferred from homology"/>
<keyword evidence="2 8" id="KW-0645">Protease</keyword>
<dbReference type="PANTHER" id="PTHR13604:SF0">
    <property type="entry name" value="ABASIC SITE PROCESSING PROTEIN HMCES"/>
    <property type="match status" value="1"/>
</dbReference>
<sequence>MCGRYASAQTDAELAKAFEVVDVIGDEPEPSWNVAPTNQVRTVLERVPRDEPDAPAARQLRSVRWGLVPAWAKDVKIGSKMINARVETLLAKPAYKSAAKRRRCVIPADGYFEWMKVDNRKVPMFLHAADGQPLAMAGLYELRPDPDLPEDHPDRWLWTCTVITTTATDTLGHIHDRSPLLIPTGDILDAWLDPKLDDPEDIQALINSLPEPHLEPYEVSSAVNSVRNNGPHLIAPVDS</sequence>
<evidence type="ECO:0000256" key="4">
    <source>
        <dbReference type="ARBA" id="ARBA00022801"/>
    </source>
</evidence>
<dbReference type="OrthoDB" id="9782620at2"/>
<evidence type="ECO:0000256" key="1">
    <source>
        <dbReference type="ARBA" id="ARBA00008136"/>
    </source>
</evidence>
<gene>
    <name evidence="9" type="ORF">BCF44_113124</name>
</gene>
<evidence type="ECO:0000313" key="10">
    <source>
        <dbReference type="Proteomes" id="UP000256269"/>
    </source>
</evidence>
<name>A0A3E0H735_9PSEU</name>
<reference evidence="9 10" key="1">
    <citation type="submission" date="2018-08" db="EMBL/GenBank/DDBJ databases">
        <title>Genomic Encyclopedia of Archaeal and Bacterial Type Strains, Phase II (KMG-II): from individual species to whole genera.</title>
        <authorList>
            <person name="Goeker M."/>
        </authorList>
    </citation>
    <scope>NUCLEOTIDE SEQUENCE [LARGE SCALE GENOMIC DNA]</scope>
    <source>
        <strain evidence="9 10">DSM 45791</strain>
    </source>
</reference>
<dbReference type="GO" id="GO:0016829">
    <property type="term" value="F:lyase activity"/>
    <property type="evidence" value="ECO:0007669"/>
    <property type="project" value="UniProtKB-KW"/>
</dbReference>
<dbReference type="GO" id="GO:0106300">
    <property type="term" value="P:protein-DNA covalent cross-linking repair"/>
    <property type="evidence" value="ECO:0007669"/>
    <property type="project" value="InterPro"/>
</dbReference>
<dbReference type="InterPro" id="IPR003738">
    <property type="entry name" value="SRAP"/>
</dbReference>
<evidence type="ECO:0000256" key="7">
    <source>
        <dbReference type="ARBA" id="ARBA00023239"/>
    </source>
</evidence>
<comment type="similarity">
    <text evidence="1 8">Belongs to the SOS response-associated peptidase family.</text>
</comment>
<dbReference type="Gene3D" id="3.90.1680.10">
    <property type="entry name" value="SOS response associated peptidase-like"/>
    <property type="match status" value="1"/>
</dbReference>
<dbReference type="Pfam" id="PF02586">
    <property type="entry name" value="SRAP"/>
    <property type="match status" value="1"/>
</dbReference>
<keyword evidence="7" id="KW-0456">Lyase</keyword>
<dbReference type="RefSeq" id="WP_116178615.1">
    <property type="nucleotide sequence ID" value="NZ_CP144375.1"/>
</dbReference>
<dbReference type="GO" id="GO:0006508">
    <property type="term" value="P:proteolysis"/>
    <property type="evidence" value="ECO:0007669"/>
    <property type="project" value="UniProtKB-KW"/>
</dbReference>
<keyword evidence="4 8" id="KW-0378">Hydrolase</keyword>
<keyword evidence="5" id="KW-0190">Covalent protein-DNA linkage</keyword>
<evidence type="ECO:0000256" key="3">
    <source>
        <dbReference type="ARBA" id="ARBA00022763"/>
    </source>
</evidence>
<evidence type="ECO:0000256" key="8">
    <source>
        <dbReference type="RuleBase" id="RU364100"/>
    </source>
</evidence>
<dbReference type="EMBL" id="QUNO01000013">
    <property type="protein sequence ID" value="REH39269.1"/>
    <property type="molecule type" value="Genomic_DNA"/>
</dbReference>
<dbReference type="AlphaFoldDB" id="A0A3E0H735"/>
<dbReference type="GO" id="GO:0003697">
    <property type="term" value="F:single-stranded DNA binding"/>
    <property type="evidence" value="ECO:0007669"/>
    <property type="project" value="InterPro"/>
</dbReference>
<dbReference type="InterPro" id="IPR036590">
    <property type="entry name" value="SRAP-like"/>
</dbReference>
<evidence type="ECO:0000256" key="5">
    <source>
        <dbReference type="ARBA" id="ARBA00023124"/>
    </source>
</evidence>
<keyword evidence="10" id="KW-1185">Reference proteome</keyword>
<keyword evidence="6" id="KW-0238">DNA-binding</keyword>
<dbReference type="EC" id="3.4.-.-" evidence="8"/>
<dbReference type="PANTHER" id="PTHR13604">
    <property type="entry name" value="DC12-RELATED"/>
    <property type="match status" value="1"/>
</dbReference>
<dbReference type="SUPFAM" id="SSF143081">
    <property type="entry name" value="BB1717-like"/>
    <property type="match status" value="1"/>
</dbReference>
<keyword evidence="3" id="KW-0227">DNA damage</keyword>
<accession>A0A3E0H735</accession>
<evidence type="ECO:0000313" key="9">
    <source>
        <dbReference type="EMBL" id="REH39269.1"/>
    </source>
</evidence>
<protein>
    <recommendedName>
        <fullName evidence="8">Abasic site processing protein</fullName>
        <ecNumber evidence="8">3.4.-.-</ecNumber>
    </recommendedName>
</protein>